<sequence length="159" mass="17538">MVSLMRIDERLLHGQVAVTWVSNVNATSILIANDEVMENEMAKMALKMAKPSGMKLAIRSVEDAAALLNDPRSAEIGIFVIVKTIGDAVRLCRLTGQIRKVNIGGIRKKEGSRMIAAAVHVNDEDIENLKELSGLVDSIEFRMVPSDSAKTWNEVMKNY</sequence>
<proteinExistence type="predicted"/>
<evidence type="ECO:0000256" key="4">
    <source>
        <dbReference type="ARBA" id="ARBA00022597"/>
    </source>
</evidence>
<dbReference type="GO" id="GO:0008982">
    <property type="term" value="F:protein-N(PI)-phosphohistidine-sugar phosphotransferase activity"/>
    <property type="evidence" value="ECO:0007669"/>
    <property type="project" value="InterPro"/>
</dbReference>
<name>A0A426DIF0_9FIRM</name>
<dbReference type="Pfam" id="PF03830">
    <property type="entry name" value="PTSIIB_sorb"/>
    <property type="match status" value="1"/>
</dbReference>
<evidence type="ECO:0000259" key="8">
    <source>
        <dbReference type="PROSITE" id="PS51101"/>
    </source>
</evidence>
<dbReference type="GO" id="GO:0005737">
    <property type="term" value="C:cytoplasm"/>
    <property type="evidence" value="ECO:0007669"/>
    <property type="project" value="UniProtKB-SubCell"/>
</dbReference>
<dbReference type="EMBL" id="RHJS01000002">
    <property type="protein sequence ID" value="RRK32536.1"/>
    <property type="molecule type" value="Genomic_DNA"/>
</dbReference>
<protein>
    <submittedName>
        <fullName evidence="9">PTS mannose/fructose/sorbose transporter subunit IIB</fullName>
    </submittedName>
</protein>
<evidence type="ECO:0000256" key="7">
    <source>
        <dbReference type="ARBA" id="ARBA00022777"/>
    </source>
</evidence>
<dbReference type="RefSeq" id="WP_125127998.1">
    <property type="nucleotide sequence ID" value="NZ_RHJS01000002.1"/>
</dbReference>
<keyword evidence="7" id="KW-0418">Kinase</keyword>
<dbReference type="PROSITE" id="PS51101">
    <property type="entry name" value="PTS_EIIB_TYPE_4"/>
    <property type="match status" value="1"/>
</dbReference>
<comment type="caution">
    <text evidence="9">The sequence shown here is derived from an EMBL/GenBank/DDBJ whole genome shotgun (WGS) entry which is preliminary data.</text>
</comment>
<evidence type="ECO:0000256" key="2">
    <source>
        <dbReference type="ARBA" id="ARBA00022448"/>
    </source>
</evidence>
<evidence type="ECO:0000313" key="10">
    <source>
        <dbReference type="Proteomes" id="UP000274920"/>
    </source>
</evidence>
<dbReference type="InterPro" id="IPR004720">
    <property type="entry name" value="PTS_IIB_sorbose-sp"/>
</dbReference>
<reference evidence="9" key="1">
    <citation type="submission" date="2018-10" db="EMBL/GenBank/DDBJ databases">
        <title>Schaedlerella arabinophila gen. nov. sp. nov., isolated from the mouse intestinal tract and comparative analysis with the genome of the closely related altered Schaedler flora strain ASF502.</title>
        <authorList>
            <person name="Miyake S."/>
            <person name="Soh M."/>
            <person name="Seedorf H."/>
        </authorList>
    </citation>
    <scope>NUCLEOTIDE SEQUENCE [LARGE SCALE GENOMIC DNA]</scope>
    <source>
        <strain evidence="9">DSM 106076</strain>
    </source>
</reference>
<accession>A0A426DIF0</accession>
<dbReference type="Proteomes" id="UP000274920">
    <property type="component" value="Unassembled WGS sequence"/>
</dbReference>
<dbReference type="Gene3D" id="3.40.35.10">
    <property type="entry name" value="Phosphotransferase system, sorbose subfamily IIB component"/>
    <property type="match status" value="1"/>
</dbReference>
<dbReference type="SUPFAM" id="SSF52728">
    <property type="entry name" value="PTS IIb component"/>
    <property type="match status" value="1"/>
</dbReference>
<evidence type="ECO:0000313" key="9">
    <source>
        <dbReference type="EMBL" id="RRK32536.1"/>
    </source>
</evidence>
<dbReference type="AlphaFoldDB" id="A0A426DIF0"/>
<keyword evidence="3" id="KW-0963">Cytoplasm</keyword>
<evidence type="ECO:0000256" key="6">
    <source>
        <dbReference type="ARBA" id="ARBA00022683"/>
    </source>
</evidence>
<gene>
    <name evidence="9" type="ORF">EBB54_15095</name>
</gene>
<evidence type="ECO:0000256" key="1">
    <source>
        <dbReference type="ARBA" id="ARBA00004496"/>
    </source>
</evidence>
<keyword evidence="10" id="KW-1185">Reference proteome</keyword>
<organism evidence="9 10">
    <name type="scientific">Schaedlerella arabinosiphila</name>
    <dbReference type="NCBI Taxonomy" id="2044587"/>
    <lineage>
        <taxon>Bacteria</taxon>
        <taxon>Bacillati</taxon>
        <taxon>Bacillota</taxon>
        <taxon>Clostridia</taxon>
        <taxon>Lachnospirales</taxon>
        <taxon>Lachnospiraceae</taxon>
        <taxon>Schaedlerella</taxon>
    </lineage>
</organism>
<evidence type="ECO:0000256" key="5">
    <source>
        <dbReference type="ARBA" id="ARBA00022679"/>
    </source>
</evidence>
<keyword evidence="5" id="KW-0808">Transferase</keyword>
<feature type="domain" description="PTS EIIB type-4" evidence="8">
    <location>
        <begin position="1"/>
        <end position="159"/>
    </location>
</feature>
<keyword evidence="4" id="KW-0762">Sugar transport</keyword>
<keyword evidence="2" id="KW-0813">Transport</keyword>
<comment type="subcellular location">
    <subcellularLocation>
        <location evidence="1">Cytoplasm</location>
    </subcellularLocation>
</comment>
<keyword evidence="6" id="KW-0598">Phosphotransferase system</keyword>
<evidence type="ECO:0000256" key="3">
    <source>
        <dbReference type="ARBA" id="ARBA00022490"/>
    </source>
</evidence>
<dbReference type="GO" id="GO:0009401">
    <property type="term" value="P:phosphoenolpyruvate-dependent sugar phosphotransferase system"/>
    <property type="evidence" value="ECO:0007669"/>
    <property type="project" value="UniProtKB-KW"/>
</dbReference>
<dbReference type="InterPro" id="IPR036667">
    <property type="entry name" value="PTS_IIB_sorbose-sp_sf"/>
</dbReference>
<dbReference type="GO" id="GO:0016301">
    <property type="term" value="F:kinase activity"/>
    <property type="evidence" value="ECO:0007669"/>
    <property type="project" value="UniProtKB-KW"/>
</dbReference>